<dbReference type="Pfam" id="PF02371">
    <property type="entry name" value="Transposase_20"/>
    <property type="match status" value="1"/>
</dbReference>
<protein>
    <submittedName>
        <fullName evidence="3">IS110 family transposase</fullName>
    </submittedName>
</protein>
<evidence type="ECO:0000259" key="1">
    <source>
        <dbReference type="Pfam" id="PF01548"/>
    </source>
</evidence>
<name>A0ABU1BK56_9BURK</name>
<evidence type="ECO:0000313" key="4">
    <source>
        <dbReference type="Proteomes" id="UP001225596"/>
    </source>
</evidence>
<evidence type="ECO:0000313" key="3">
    <source>
        <dbReference type="EMBL" id="MDQ9169387.1"/>
    </source>
</evidence>
<dbReference type="RefSeq" id="WP_338435487.1">
    <property type="nucleotide sequence ID" value="NZ_JAUYVH010000001.1"/>
</dbReference>
<dbReference type="EMBL" id="JAUYVH010000001">
    <property type="protein sequence ID" value="MDQ9169387.1"/>
    <property type="molecule type" value="Genomic_DNA"/>
</dbReference>
<dbReference type="NCBIfam" id="NF033542">
    <property type="entry name" value="transpos_IS110"/>
    <property type="match status" value="1"/>
</dbReference>
<dbReference type="PANTHER" id="PTHR33055:SF3">
    <property type="entry name" value="PUTATIVE TRANSPOSASE FOR IS117-RELATED"/>
    <property type="match status" value="1"/>
</dbReference>
<sequence>MKLIRIGVDLAKNVFQVHGVDRFEKPVWRKKLGRSEWLKVVLERIEPGCEIGMEACSGAHHWARQLQQHGYIVKLIAPQFVKPYVKSNKNDANDAEAICEAMSRPNMRFVAVKTIKQQDIQAVHRIRSELSSQRTAKANQIRGLCAEYGLTAPKELLQLRAAIPCWLEDQNNGLTERFRRLLTGLWQDLLGLDERIKELDREIALIAQTDPVAKRLQQLRGVGPIIATAIVANVGDAKQFANGRQMAASIGLTPRQNSSGGKERLLGISKRGDAYLRTLLIHGARSMIRTAKAKEDHLSQWVMRIAATRHPNIAAVALANKTARIAWAMMTKETNYQPELLAA</sequence>
<proteinExistence type="predicted"/>
<dbReference type="PANTHER" id="PTHR33055">
    <property type="entry name" value="TRANSPOSASE FOR INSERTION SEQUENCE ELEMENT IS1111A"/>
    <property type="match status" value="1"/>
</dbReference>
<dbReference type="Pfam" id="PF01548">
    <property type="entry name" value="DEDD_Tnp_IS110"/>
    <property type="match status" value="1"/>
</dbReference>
<gene>
    <name evidence="3" type="ORF">Q8A64_03070</name>
</gene>
<dbReference type="InterPro" id="IPR003346">
    <property type="entry name" value="Transposase_20"/>
</dbReference>
<dbReference type="InterPro" id="IPR002525">
    <property type="entry name" value="Transp_IS110-like_N"/>
</dbReference>
<reference evidence="3 4" key="1">
    <citation type="submission" date="2023-08" db="EMBL/GenBank/DDBJ databases">
        <title>Oxalobacteraceae gen .nov., isolated from river sludge outside the plant.</title>
        <authorList>
            <person name="Zhao S.Y."/>
        </authorList>
    </citation>
    <scope>NUCLEOTIDE SEQUENCE [LARGE SCALE GENOMIC DNA]</scope>
    <source>
        <strain evidence="3 4">R-40</strain>
    </source>
</reference>
<evidence type="ECO:0000259" key="2">
    <source>
        <dbReference type="Pfam" id="PF02371"/>
    </source>
</evidence>
<dbReference type="InterPro" id="IPR047650">
    <property type="entry name" value="Transpos_IS110"/>
</dbReference>
<dbReference type="Proteomes" id="UP001225596">
    <property type="component" value="Unassembled WGS sequence"/>
</dbReference>
<organism evidence="3 4">
    <name type="scientific">Keguizhuia sedimenti</name>
    <dbReference type="NCBI Taxonomy" id="3064264"/>
    <lineage>
        <taxon>Bacteria</taxon>
        <taxon>Pseudomonadati</taxon>
        <taxon>Pseudomonadota</taxon>
        <taxon>Betaproteobacteria</taxon>
        <taxon>Burkholderiales</taxon>
        <taxon>Oxalobacteraceae</taxon>
        <taxon>Keguizhuia</taxon>
    </lineage>
</organism>
<accession>A0ABU1BK56</accession>
<comment type="caution">
    <text evidence="3">The sequence shown here is derived from an EMBL/GenBank/DDBJ whole genome shotgun (WGS) entry which is preliminary data.</text>
</comment>
<feature type="domain" description="Transposase IS116/IS110/IS902 C-terminal" evidence="2">
    <location>
        <begin position="214"/>
        <end position="291"/>
    </location>
</feature>
<feature type="domain" description="Transposase IS110-like N-terminal" evidence="1">
    <location>
        <begin position="6"/>
        <end position="145"/>
    </location>
</feature>
<keyword evidence="4" id="KW-1185">Reference proteome</keyword>